<reference evidence="2 3" key="1">
    <citation type="submission" date="2012-12" db="EMBL/GenBank/DDBJ databases">
        <title>Whole genome shotgun sequence of Gordonia sihwensis NBRC 108236.</title>
        <authorList>
            <person name="Yoshida I."/>
            <person name="Hosoyama A."/>
            <person name="Tsuchikane K."/>
            <person name="Ando Y."/>
            <person name="Baba S."/>
            <person name="Ohji S."/>
            <person name="Hamada M."/>
            <person name="Tamura T."/>
            <person name="Yamazoe A."/>
            <person name="Yamazaki S."/>
            <person name="Fujita N."/>
        </authorList>
    </citation>
    <scope>NUCLEOTIDE SEQUENCE [LARGE SCALE GENOMIC DNA]</scope>
    <source>
        <strain evidence="2 3">NBRC 108236</strain>
    </source>
</reference>
<feature type="transmembrane region" description="Helical" evidence="1">
    <location>
        <begin position="239"/>
        <end position="258"/>
    </location>
</feature>
<gene>
    <name evidence="2" type="ORF">GSI01S_33_00220</name>
</gene>
<organism evidence="2 3">
    <name type="scientific">Gordonia sihwensis NBRC 108236</name>
    <dbReference type="NCBI Taxonomy" id="1223544"/>
    <lineage>
        <taxon>Bacteria</taxon>
        <taxon>Bacillati</taxon>
        <taxon>Actinomycetota</taxon>
        <taxon>Actinomycetes</taxon>
        <taxon>Mycobacteriales</taxon>
        <taxon>Gordoniaceae</taxon>
        <taxon>Gordonia</taxon>
    </lineage>
</organism>
<keyword evidence="3" id="KW-1185">Reference proteome</keyword>
<dbReference type="Proteomes" id="UP000035083">
    <property type="component" value="Unassembled WGS sequence"/>
</dbReference>
<dbReference type="AlphaFoldDB" id="L7LNN0"/>
<keyword evidence="1" id="KW-0812">Transmembrane</keyword>
<sequence>MTDYDTRGFSAAGYDRNGYDPYSYDASGFDARGYDRNGYDRNGYDAAGYDRHGLDSAGYDRNGYDANGYDRRGFDAAGWDRNGYDVDGFDRHGIDRSGRNLYGVEVPFMDDNAEPARVPGPARISTDGGGESEVQVSRMIFGGVATVIVGALTAAVVCWLLMALRTNLPAETWARAGAPRIPDPATAAVLAGAAAAAAAACALALSVFVADGLRFFRLTALLLTAVWVVAVASEHSWSTWLVSALTIGAPGLAIISLAPSVRPTLRP</sequence>
<evidence type="ECO:0000256" key="1">
    <source>
        <dbReference type="SAM" id="Phobius"/>
    </source>
</evidence>
<feature type="transmembrane region" description="Helical" evidence="1">
    <location>
        <begin position="184"/>
        <end position="208"/>
    </location>
</feature>
<dbReference type="EMBL" id="BANU01000033">
    <property type="protein sequence ID" value="GAC62336.1"/>
    <property type="molecule type" value="Genomic_DNA"/>
</dbReference>
<dbReference type="RefSeq" id="WP_006897742.1">
    <property type="nucleotide sequence ID" value="NZ_BANU01000033.1"/>
</dbReference>
<name>L7LNN0_9ACTN</name>
<keyword evidence="1" id="KW-1133">Transmembrane helix</keyword>
<feature type="transmembrane region" description="Helical" evidence="1">
    <location>
        <begin position="140"/>
        <end position="164"/>
    </location>
</feature>
<feature type="transmembrane region" description="Helical" evidence="1">
    <location>
        <begin position="215"/>
        <end position="233"/>
    </location>
</feature>
<protein>
    <submittedName>
        <fullName evidence="2">Uncharacterized protein</fullName>
    </submittedName>
</protein>
<proteinExistence type="predicted"/>
<accession>L7LNN0</accession>
<keyword evidence="1" id="KW-0472">Membrane</keyword>
<evidence type="ECO:0000313" key="2">
    <source>
        <dbReference type="EMBL" id="GAC62336.1"/>
    </source>
</evidence>
<evidence type="ECO:0000313" key="3">
    <source>
        <dbReference type="Proteomes" id="UP000035083"/>
    </source>
</evidence>
<comment type="caution">
    <text evidence="2">The sequence shown here is derived from an EMBL/GenBank/DDBJ whole genome shotgun (WGS) entry which is preliminary data.</text>
</comment>
<dbReference type="eggNOG" id="COG5263">
    <property type="taxonomic scope" value="Bacteria"/>
</dbReference>